<accession>A0A8R2NWI3</accession>
<evidence type="ECO:0000256" key="3">
    <source>
        <dbReference type="ARBA" id="ARBA00022833"/>
    </source>
</evidence>
<dbReference type="PROSITE" id="PS50016">
    <property type="entry name" value="ZF_PHD_2"/>
    <property type="match status" value="1"/>
</dbReference>
<dbReference type="EnsemblMetazoa" id="XM_029492821.1">
    <property type="protein sequence ID" value="XP_029348681.1"/>
    <property type="gene ID" value="LOC107883026"/>
</dbReference>
<dbReference type="KEGG" id="api:107883026"/>
<evidence type="ECO:0000259" key="5">
    <source>
        <dbReference type="PROSITE" id="PS50016"/>
    </source>
</evidence>
<evidence type="ECO:0000313" key="6">
    <source>
        <dbReference type="EnsemblMetazoa" id="XP_029348681.1"/>
    </source>
</evidence>
<keyword evidence="7" id="KW-1185">Reference proteome</keyword>
<proteinExistence type="predicted"/>
<reference evidence="7" key="1">
    <citation type="submission" date="2010-06" db="EMBL/GenBank/DDBJ databases">
        <authorList>
            <person name="Jiang H."/>
            <person name="Abraham K."/>
            <person name="Ali S."/>
            <person name="Alsbrooks S.L."/>
            <person name="Anim B.N."/>
            <person name="Anosike U.S."/>
            <person name="Attaway T."/>
            <person name="Bandaranaike D.P."/>
            <person name="Battles P.K."/>
            <person name="Bell S.N."/>
            <person name="Bell A.V."/>
            <person name="Beltran B."/>
            <person name="Bickham C."/>
            <person name="Bustamante Y."/>
            <person name="Caleb T."/>
            <person name="Canada A."/>
            <person name="Cardenas V."/>
            <person name="Carter K."/>
            <person name="Chacko J."/>
            <person name="Chandrabose M.N."/>
            <person name="Chavez D."/>
            <person name="Chavez A."/>
            <person name="Chen L."/>
            <person name="Chu H.-S."/>
            <person name="Claassen K.J."/>
            <person name="Cockrell R."/>
            <person name="Collins M."/>
            <person name="Cooper J.A."/>
            <person name="Cree A."/>
            <person name="Curry S.M."/>
            <person name="Da Y."/>
            <person name="Dao M.D."/>
            <person name="Das B."/>
            <person name="Davila M.-L."/>
            <person name="Davy-Carroll L."/>
            <person name="Denson S."/>
            <person name="Dinh H."/>
            <person name="Ebong V.E."/>
            <person name="Edwards J.R."/>
            <person name="Egan A."/>
            <person name="El-Daye J."/>
            <person name="Escobedo L."/>
            <person name="Fernandez S."/>
            <person name="Fernando P.R."/>
            <person name="Flagg N."/>
            <person name="Forbes L.D."/>
            <person name="Fowler R.G."/>
            <person name="Fu Q."/>
            <person name="Gabisi R.A."/>
            <person name="Ganer J."/>
            <person name="Garbino Pronczuk A."/>
            <person name="Garcia R.M."/>
            <person name="Garner T."/>
            <person name="Garrett T.E."/>
            <person name="Gonzalez D.A."/>
            <person name="Hamid H."/>
            <person name="Hawkins E.S."/>
            <person name="Hirani K."/>
            <person name="Hogues M.E."/>
            <person name="Hollins B."/>
            <person name="Hsiao C.-H."/>
            <person name="Jabil R."/>
            <person name="James M.L."/>
            <person name="Jhangiani S.N."/>
            <person name="Johnson B."/>
            <person name="Johnson Q."/>
            <person name="Joshi V."/>
            <person name="Kalu J.B."/>
            <person name="Kam C."/>
            <person name="Kashfia A."/>
            <person name="Keebler J."/>
            <person name="Kisamo H."/>
            <person name="Kovar C.L."/>
            <person name="Lago L.A."/>
            <person name="Lai C.-Y."/>
            <person name="Laidlaw J."/>
            <person name="Lara F."/>
            <person name="Le T.-K."/>
            <person name="Lee S.L."/>
            <person name="Legall F.H."/>
            <person name="Lemon S.J."/>
            <person name="Lewis L.R."/>
            <person name="Li B."/>
            <person name="Liu Y."/>
            <person name="Liu Y.-S."/>
            <person name="Lopez J."/>
            <person name="Lozado R.J."/>
            <person name="Lu J."/>
            <person name="Madu R.C."/>
            <person name="Maheshwari M."/>
            <person name="Maheshwari R."/>
            <person name="Malloy K."/>
            <person name="Martinez E."/>
            <person name="Mathew T."/>
            <person name="Mercado I.C."/>
            <person name="Mercado C."/>
            <person name="Meyer B."/>
            <person name="Montgomery K."/>
            <person name="Morgan M.B."/>
            <person name="Munidasa M."/>
            <person name="Nazareth L.V."/>
            <person name="Nelson J."/>
            <person name="Ng B.M."/>
            <person name="Nguyen N.B."/>
            <person name="Nguyen P.Q."/>
            <person name="Nguyen T."/>
            <person name="Obregon M."/>
            <person name="Okwuonu G.O."/>
            <person name="Onwere C.G."/>
            <person name="Orozco G."/>
            <person name="Parra A."/>
            <person name="Patel S."/>
            <person name="Patil S."/>
            <person name="Perez A."/>
            <person name="Perez Y."/>
            <person name="Pham C."/>
            <person name="Primus E.L."/>
            <person name="Pu L.-L."/>
            <person name="Puazo M."/>
            <person name="Qin X."/>
            <person name="Quiroz J.B."/>
            <person name="Reese J."/>
            <person name="Richards S."/>
            <person name="Rives C.M."/>
            <person name="Robberts R."/>
            <person name="Ruiz S.J."/>
            <person name="Ruiz M.J."/>
            <person name="Santibanez J."/>
            <person name="Schneider B.W."/>
            <person name="Sisson I."/>
            <person name="Smith M."/>
            <person name="Sodergren E."/>
            <person name="Song X.-Z."/>
            <person name="Song B.B."/>
            <person name="Summersgill H."/>
            <person name="Thelus R."/>
            <person name="Thornton R.D."/>
            <person name="Trejos Z.Y."/>
            <person name="Usmani K."/>
            <person name="Vattathil S."/>
            <person name="Villasana D."/>
            <person name="Walker D.L."/>
            <person name="Wang S."/>
            <person name="Wang K."/>
            <person name="White C.S."/>
            <person name="Williams A.C."/>
            <person name="Williamson J."/>
            <person name="Wilson K."/>
            <person name="Woghiren I.O."/>
            <person name="Woodworth J.R."/>
            <person name="Worley K.C."/>
            <person name="Wright R.A."/>
            <person name="Wu W."/>
            <person name="Young L."/>
            <person name="Zhang L."/>
            <person name="Zhang J."/>
            <person name="Zhu Y."/>
            <person name="Muzny D.M."/>
            <person name="Weinstock G."/>
            <person name="Gibbs R.A."/>
        </authorList>
    </citation>
    <scope>NUCLEOTIDE SEQUENCE [LARGE SCALE GENOMIC DNA]</scope>
    <source>
        <strain evidence="7">LSR1</strain>
    </source>
</reference>
<dbReference type="PANTHER" id="PTHR31569">
    <property type="entry name" value="SWIM-TYPE DOMAIN-CONTAINING PROTEIN"/>
    <property type="match status" value="1"/>
</dbReference>
<dbReference type="CDD" id="cd15489">
    <property type="entry name" value="PHD_SF"/>
    <property type="match status" value="1"/>
</dbReference>
<sequence>MLMVTLRTERDHIATECFSKTPSFVSGLTSEIKELFWYLTPYAFGLVQPKLNSIDQVKVISHISLTGVINSREGTLNVTTTTCECSFVTSMCLPCHHIFKLRKIYDLSLYCPELCADRWTRKYYQNVCRVIPSMTVPNMTVPNITEQNCVNVVTVSTKKKRIYNQHEKFQYAYTQAKRLASLASEASGTEFQKRLKLLNLIANAWETNQEVNLDGLASQESLNETEDLIINEPEDLIINEPEELQLLNDLPILPPRIPKRGRPKGNDKTAIGIPKKRKIVSVGLVSFHKLPLKLKQCQMLKWVVDEELTMLAMDNKKMIGKNDVERIPERVSNAIIDDTIALGEIKRFFTADGWTAVQQIINFKKQHPSWLCPVCSEDSSSKSICCNRCLEWSHFTCARVNENVKSKLWFCNICKSAAK</sequence>
<dbReference type="RefSeq" id="XP_029348681.1">
    <property type="nucleotide sequence ID" value="XM_029492821.1"/>
</dbReference>
<keyword evidence="3" id="KW-0862">Zinc</keyword>
<protein>
    <recommendedName>
        <fullName evidence="5">PHD-type domain-containing protein</fullName>
    </recommendedName>
</protein>
<dbReference type="InterPro" id="IPR019787">
    <property type="entry name" value="Znf_PHD-finger"/>
</dbReference>
<keyword evidence="1" id="KW-0479">Metal-binding</keyword>
<dbReference type="InterPro" id="IPR011011">
    <property type="entry name" value="Znf_FYVE_PHD"/>
</dbReference>
<dbReference type="Proteomes" id="UP000007819">
    <property type="component" value="Chromosome X"/>
</dbReference>
<dbReference type="PANTHER" id="PTHR31569:SF4">
    <property type="entry name" value="SWIM-TYPE DOMAIN-CONTAINING PROTEIN"/>
    <property type="match status" value="1"/>
</dbReference>
<dbReference type="GeneID" id="107883026"/>
<keyword evidence="2 4" id="KW-0863">Zinc-finger</keyword>
<evidence type="ECO:0000313" key="7">
    <source>
        <dbReference type="Proteomes" id="UP000007819"/>
    </source>
</evidence>
<dbReference type="AlphaFoldDB" id="A0A8R2NWI3"/>
<dbReference type="OrthoDB" id="7695472at2759"/>
<feature type="domain" description="PHD-type" evidence="5">
    <location>
        <begin position="369"/>
        <end position="417"/>
    </location>
</feature>
<evidence type="ECO:0000256" key="1">
    <source>
        <dbReference type="ARBA" id="ARBA00022723"/>
    </source>
</evidence>
<dbReference type="InterPro" id="IPR013083">
    <property type="entry name" value="Znf_RING/FYVE/PHD"/>
</dbReference>
<dbReference type="Gene3D" id="3.30.40.10">
    <property type="entry name" value="Zinc/RING finger domain, C3HC4 (zinc finger)"/>
    <property type="match status" value="1"/>
</dbReference>
<reference evidence="6" key="2">
    <citation type="submission" date="2022-06" db="UniProtKB">
        <authorList>
            <consortium name="EnsemblMetazoa"/>
        </authorList>
    </citation>
    <scope>IDENTIFICATION</scope>
</reference>
<dbReference type="GO" id="GO:0008270">
    <property type="term" value="F:zinc ion binding"/>
    <property type="evidence" value="ECO:0007669"/>
    <property type="project" value="UniProtKB-KW"/>
</dbReference>
<evidence type="ECO:0000256" key="4">
    <source>
        <dbReference type="PROSITE-ProRule" id="PRU00146"/>
    </source>
</evidence>
<name>A0A8R2NWI3_ACYPI</name>
<evidence type="ECO:0000256" key="2">
    <source>
        <dbReference type="ARBA" id="ARBA00022771"/>
    </source>
</evidence>
<dbReference type="InterPro" id="IPR001965">
    <property type="entry name" value="Znf_PHD"/>
</dbReference>
<dbReference type="SUPFAM" id="SSF57903">
    <property type="entry name" value="FYVE/PHD zinc finger"/>
    <property type="match status" value="1"/>
</dbReference>
<dbReference type="SMART" id="SM00249">
    <property type="entry name" value="PHD"/>
    <property type="match status" value="1"/>
</dbReference>
<organism evidence="6 7">
    <name type="scientific">Acyrthosiphon pisum</name>
    <name type="common">Pea aphid</name>
    <dbReference type="NCBI Taxonomy" id="7029"/>
    <lineage>
        <taxon>Eukaryota</taxon>
        <taxon>Metazoa</taxon>
        <taxon>Ecdysozoa</taxon>
        <taxon>Arthropoda</taxon>
        <taxon>Hexapoda</taxon>
        <taxon>Insecta</taxon>
        <taxon>Pterygota</taxon>
        <taxon>Neoptera</taxon>
        <taxon>Paraneoptera</taxon>
        <taxon>Hemiptera</taxon>
        <taxon>Sternorrhyncha</taxon>
        <taxon>Aphidomorpha</taxon>
        <taxon>Aphidoidea</taxon>
        <taxon>Aphididae</taxon>
        <taxon>Macrosiphini</taxon>
        <taxon>Acyrthosiphon</taxon>
    </lineage>
</organism>
<dbReference type="InterPro" id="IPR052579">
    <property type="entry name" value="Zinc_finger_SWIM"/>
</dbReference>